<dbReference type="InterPro" id="IPR053876">
    <property type="entry name" value="Phage_int_M"/>
</dbReference>
<keyword evidence="4" id="KW-0233">DNA recombination</keyword>
<dbReference type="InterPro" id="IPR010998">
    <property type="entry name" value="Integrase_recombinase_N"/>
</dbReference>
<evidence type="ECO:0000259" key="5">
    <source>
        <dbReference type="PROSITE" id="PS51898"/>
    </source>
</evidence>
<dbReference type="Pfam" id="PF13356">
    <property type="entry name" value="Arm-DNA-bind_3"/>
    <property type="match status" value="1"/>
</dbReference>
<dbReference type="Gene3D" id="1.10.150.130">
    <property type="match status" value="1"/>
</dbReference>
<dbReference type="PANTHER" id="PTHR30629">
    <property type="entry name" value="PROPHAGE INTEGRASE"/>
    <property type="match status" value="1"/>
</dbReference>
<keyword evidence="7" id="KW-1185">Reference proteome</keyword>
<gene>
    <name evidence="6" type="ORF">GURASL_01230</name>
</gene>
<dbReference type="Proteomes" id="UP001317705">
    <property type="component" value="Chromosome"/>
</dbReference>
<dbReference type="InterPro" id="IPR050808">
    <property type="entry name" value="Phage_Integrase"/>
</dbReference>
<dbReference type="InterPro" id="IPR038488">
    <property type="entry name" value="Integrase_DNA-bd_sf"/>
</dbReference>
<protein>
    <submittedName>
        <fullName evidence="6">Integrase</fullName>
    </submittedName>
</protein>
<dbReference type="Gene3D" id="1.10.443.10">
    <property type="entry name" value="Intergrase catalytic core"/>
    <property type="match status" value="1"/>
</dbReference>
<organism evidence="6 7">
    <name type="scientific">Geotalea uraniireducens</name>
    <dbReference type="NCBI Taxonomy" id="351604"/>
    <lineage>
        <taxon>Bacteria</taxon>
        <taxon>Pseudomonadati</taxon>
        <taxon>Thermodesulfobacteriota</taxon>
        <taxon>Desulfuromonadia</taxon>
        <taxon>Geobacterales</taxon>
        <taxon>Geobacteraceae</taxon>
        <taxon>Geotalea</taxon>
    </lineage>
</organism>
<dbReference type="SUPFAM" id="SSF56349">
    <property type="entry name" value="DNA breaking-rejoining enzymes"/>
    <property type="match status" value="1"/>
</dbReference>
<evidence type="ECO:0000313" key="7">
    <source>
        <dbReference type="Proteomes" id="UP001317705"/>
    </source>
</evidence>
<keyword evidence="2" id="KW-0229">DNA integration</keyword>
<dbReference type="PANTHER" id="PTHR30629:SF2">
    <property type="entry name" value="PROPHAGE INTEGRASE INTS-RELATED"/>
    <property type="match status" value="1"/>
</dbReference>
<dbReference type="InterPro" id="IPR025166">
    <property type="entry name" value="Integrase_DNA_bind_dom"/>
</dbReference>
<evidence type="ECO:0000256" key="2">
    <source>
        <dbReference type="ARBA" id="ARBA00022908"/>
    </source>
</evidence>
<comment type="similarity">
    <text evidence="1">Belongs to the 'phage' integrase family.</text>
</comment>
<dbReference type="CDD" id="cd00801">
    <property type="entry name" value="INT_P4_C"/>
    <property type="match status" value="1"/>
</dbReference>
<dbReference type="RefSeq" id="WP_282001162.1">
    <property type="nucleotide sequence ID" value="NZ_AP027151.1"/>
</dbReference>
<proteinExistence type="inferred from homology"/>
<keyword evidence="3" id="KW-0238">DNA-binding</keyword>
<dbReference type="EMBL" id="AP027151">
    <property type="protein sequence ID" value="BDV41200.1"/>
    <property type="molecule type" value="Genomic_DNA"/>
</dbReference>
<feature type="domain" description="Tyr recombinase" evidence="5">
    <location>
        <begin position="206"/>
        <end position="395"/>
    </location>
</feature>
<sequence length="421" mass="47957">MPKRIVPLTDVQVRNAKPKEKDYKLPDGYGLYLLVTKTGGRLWRFNFIFDNKPNQLSLGTYPEITLAEARQRREDARKLLAHGISPGEARKAEKQSQTQETETFEAISLEWYNRQVPVWAATHAATVIARLKRDVFPHVGARPIAELKATDMLQVFRRIEAREKIETAHRVKSICGQVFRYAVATGRAERDCTADLRGTLTPVIPKHHAALTDPKDVAPFLRAIDDYSGSFIVKCALRLSALVFLRPGELRLAEWTEFDLDAGEWNVPIERMKLKKRLKESRKGEKHLVPLARQAIDVLKELHKVTGSGRYLFPSMNTTLKPISDATVNQAIRRMGYEKGEMTAHGFRAMARTILEEVLHVQPEIIEHQLAHVVRDSLGRAYNRTTHLAARKKMMQTWADYLDNLKSGAKVIHLPERASQH</sequence>
<dbReference type="InterPro" id="IPR013762">
    <property type="entry name" value="Integrase-like_cat_sf"/>
</dbReference>
<dbReference type="InterPro" id="IPR011010">
    <property type="entry name" value="DNA_brk_join_enz"/>
</dbReference>
<evidence type="ECO:0000256" key="3">
    <source>
        <dbReference type="ARBA" id="ARBA00023125"/>
    </source>
</evidence>
<evidence type="ECO:0000256" key="4">
    <source>
        <dbReference type="ARBA" id="ARBA00023172"/>
    </source>
</evidence>
<dbReference type="InterPro" id="IPR002104">
    <property type="entry name" value="Integrase_catalytic"/>
</dbReference>
<evidence type="ECO:0000313" key="6">
    <source>
        <dbReference type="EMBL" id="BDV41200.1"/>
    </source>
</evidence>
<dbReference type="PROSITE" id="PS51898">
    <property type="entry name" value="TYR_RECOMBINASE"/>
    <property type="match status" value="1"/>
</dbReference>
<name>A0ABN6VMA4_9BACT</name>
<evidence type="ECO:0000256" key="1">
    <source>
        <dbReference type="ARBA" id="ARBA00008857"/>
    </source>
</evidence>
<dbReference type="Pfam" id="PF22022">
    <property type="entry name" value="Phage_int_M"/>
    <property type="match status" value="1"/>
</dbReference>
<dbReference type="Gene3D" id="3.30.160.390">
    <property type="entry name" value="Integrase, DNA-binding domain"/>
    <property type="match status" value="1"/>
</dbReference>
<accession>A0ABN6VMA4</accession>
<reference evidence="6 7" key="1">
    <citation type="submission" date="2022-12" db="EMBL/GenBank/DDBJ databases">
        <title>Polyphasic characterization of Geotalea uranireducens NIT-SL11 newly isolated from a complex of sewage sludge and microbially reduced graphene oxide.</title>
        <authorList>
            <person name="Xie L."/>
            <person name="Yoshida N."/>
            <person name="Meng L."/>
        </authorList>
    </citation>
    <scope>NUCLEOTIDE SEQUENCE [LARGE SCALE GENOMIC DNA]</scope>
    <source>
        <strain evidence="6 7">NIT-SL11</strain>
    </source>
</reference>
<dbReference type="Pfam" id="PF00589">
    <property type="entry name" value="Phage_integrase"/>
    <property type="match status" value="1"/>
</dbReference>